<feature type="domain" description="DUF3615" evidence="2">
    <location>
        <begin position="402"/>
        <end position="526"/>
    </location>
</feature>
<dbReference type="Pfam" id="PF20235">
    <property type="entry name" value="PIR2-like_helical"/>
    <property type="match status" value="2"/>
</dbReference>
<proteinExistence type="predicted"/>
<organism evidence="4 5">
    <name type="scientific">Eleusine coracana subsp. coracana</name>
    <dbReference type="NCBI Taxonomy" id="191504"/>
    <lineage>
        <taxon>Eukaryota</taxon>
        <taxon>Viridiplantae</taxon>
        <taxon>Streptophyta</taxon>
        <taxon>Embryophyta</taxon>
        <taxon>Tracheophyta</taxon>
        <taxon>Spermatophyta</taxon>
        <taxon>Magnoliopsida</taxon>
        <taxon>Liliopsida</taxon>
        <taxon>Poales</taxon>
        <taxon>Poaceae</taxon>
        <taxon>PACMAD clade</taxon>
        <taxon>Chloridoideae</taxon>
        <taxon>Cynodonteae</taxon>
        <taxon>Eleusininae</taxon>
        <taxon>Eleusine</taxon>
    </lineage>
</organism>
<reference evidence="4" key="2">
    <citation type="submission" date="2021-12" db="EMBL/GenBank/DDBJ databases">
        <title>Resequencing data analysis of finger millet.</title>
        <authorList>
            <person name="Hatakeyama M."/>
            <person name="Aluri S."/>
            <person name="Balachadran M.T."/>
            <person name="Sivarajan S.R."/>
            <person name="Poveda L."/>
            <person name="Shimizu-Inatsugi R."/>
            <person name="Schlapbach R."/>
            <person name="Sreeman S.M."/>
            <person name="Shimizu K.K."/>
        </authorList>
    </citation>
    <scope>NUCLEOTIDE SEQUENCE</scope>
</reference>
<feature type="domain" description="PIR2-like helical" evidence="3">
    <location>
        <begin position="33"/>
        <end position="174"/>
    </location>
</feature>
<protein>
    <submittedName>
        <fullName evidence="4">Uncharacterized protein</fullName>
    </submittedName>
</protein>
<accession>A0AAV5CC25</accession>
<gene>
    <name evidence="4" type="primary">ga12641</name>
    <name evidence="4" type="ORF">PR202_ga12641</name>
</gene>
<dbReference type="PANTHER" id="PTHR33120">
    <property type="entry name" value="EXPRESSED PROTEIN-RELATED"/>
    <property type="match status" value="1"/>
</dbReference>
<dbReference type="PANTHER" id="PTHR33120:SF53">
    <property type="entry name" value="OS03G0697833 PROTEIN"/>
    <property type="match status" value="1"/>
</dbReference>
<evidence type="ECO:0000313" key="5">
    <source>
        <dbReference type="Proteomes" id="UP001054889"/>
    </source>
</evidence>
<dbReference type="InterPro" id="IPR022059">
    <property type="entry name" value="DUF3615"/>
</dbReference>
<evidence type="ECO:0000259" key="3">
    <source>
        <dbReference type="Pfam" id="PF20235"/>
    </source>
</evidence>
<feature type="domain" description="PIR2-like helical" evidence="3">
    <location>
        <begin position="212"/>
        <end position="305"/>
    </location>
</feature>
<reference evidence="4" key="1">
    <citation type="journal article" date="2018" name="DNA Res.">
        <title>Multiple hybrid de novo genome assembly of finger millet, an orphan allotetraploid crop.</title>
        <authorList>
            <person name="Hatakeyama M."/>
            <person name="Aluri S."/>
            <person name="Balachadran M.T."/>
            <person name="Sivarajan S.R."/>
            <person name="Patrignani A."/>
            <person name="Gruter S."/>
            <person name="Poveda L."/>
            <person name="Shimizu-Inatsugi R."/>
            <person name="Baeten J."/>
            <person name="Francoijs K.J."/>
            <person name="Nataraja K.N."/>
            <person name="Reddy Y.A.N."/>
            <person name="Phadnis S."/>
            <person name="Ravikumar R.L."/>
            <person name="Schlapbach R."/>
            <person name="Sreeman S.M."/>
            <person name="Shimizu K.K."/>
        </authorList>
    </citation>
    <scope>NUCLEOTIDE SEQUENCE</scope>
</reference>
<sequence>MAGKRRRSAPSTPRPRSDRSERAIQNRSALLETINGFYAAALGRLPVDEMPALVPRLLKAGLCVGFSDPVTNIIVNTVATCSRRVPDRNNKVVKEKAAERRRRKALSRAAADTGNVGYWSPRRSALRDMPVAARSLEALIAFLTYYFRYLPISEALEYLILANADVLAAVRLVEADRHYSFSFRLDSRTTRTAFRCAALASCHPKPRALVNRIYRLYIDALARLPRDMLQKRYHRGLLKDGHCYGPLQDPVSNIVLNTVWYETVFPPQKRLSVSSVSMISSRSLVRVACRSLRGLVDYLRACFRMDGAYKAAAIAAMHPDPDAVAGFLVSTFPSMSLSLKTDESSSPFSNVQLLSQMLMRCRSSSTGSVQTSPALLSDGGSKVLAWIQNDFKQEERFVHGKVNAALKKYTQQTGGPQYELHIICGLNRNVGNSYGWGLQYGPGHNMRPRKTQYSHINFLASPKGSHSSAPILFFAECSNNEDVIDDSSCFPVMGHPGMLCFHLTACVTPKFRCFHCENEGAKIVHPDLENYNDRAIYFERMACKDLGGMTVNDSGERLINSSMDICEEDCIYFDANRDVMCANFLNERARIFERSFLE</sequence>
<name>A0AAV5CC25_ELECO</name>
<dbReference type="InterPro" id="IPR046527">
    <property type="entry name" value="PIR2-like_helical"/>
</dbReference>
<evidence type="ECO:0000313" key="4">
    <source>
        <dbReference type="EMBL" id="GJM95861.1"/>
    </source>
</evidence>
<evidence type="ECO:0000259" key="2">
    <source>
        <dbReference type="Pfam" id="PF12274"/>
    </source>
</evidence>
<dbReference type="Proteomes" id="UP001054889">
    <property type="component" value="Unassembled WGS sequence"/>
</dbReference>
<feature type="region of interest" description="Disordered" evidence="1">
    <location>
        <begin position="1"/>
        <end position="22"/>
    </location>
</feature>
<dbReference type="EMBL" id="BQKI01000006">
    <property type="protein sequence ID" value="GJM95861.1"/>
    <property type="molecule type" value="Genomic_DNA"/>
</dbReference>
<keyword evidence="5" id="KW-1185">Reference proteome</keyword>
<evidence type="ECO:0000256" key="1">
    <source>
        <dbReference type="SAM" id="MobiDB-lite"/>
    </source>
</evidence>
<dbReference type="AlphaFoldDB" id="A0AAV5CC25"/>
<comment type="caution">
    <text evidence="4">The sequence shown here is derived from an EMBL/GenBank/DDBJ whole genome shotgun (WGS) entry which is preliminary data.</text>
</comment>
<dbReference type="Pfam" id="PF12274">
    <property type="entry name" value="DUF3615"/>
    <property type="match status" value="1"/>
</dbReference>